<sequence>MSEDIIRVAVKEDAEEFLDLMKRAFEPLKELGIEWPSVNVDLEDVSNNITHSTAYVLERDGEIISTITIRFPWDEGISISGYPFVWWFATKPEYKGQGVGDRLLTYVEETILRDMLKAPAVVLGTSLKFHPWLKGIYERRGYELYATHEQEYGDVDGLMRKVLIPERFDEEILGQPVLDEAERT</sequence>
<dbReference type="PROSITE" id="PS51186">
    <property type="entry name" value="GNAT"/>
    <property type="match status" value="1"/>
</dbReference>
<keyword evidence="2" id="KW-0808">Transferase</keyword>
<name>A0ABZ3CJ36_9STAP</name>
<organism evidence="2 3">
    <name type="scientific">Salinicoccus bachuensis</name>
    <dbReference type="NCBI Taxonomy" id="3136731"/>
    <lineage>
        <taxon>Bacteria</taxon>
        <taxon>Bacillati</taxon>
        <taxon>Bacillota</taxon>
        <taxon>Bacilli</taxon>
        <taxon>Bacillales</taxon>
        <taxon>Staphylococcaceae</taxon>
        <taxon>Salinicoccus</taxon>
    </lineage>
</organism>
<dbReference type="InterPro" id="IPR016181">
    <property type="entry name" value="Acyl_CoA_acyltransferase"/>
</dbReference>
<evidence type="ECO:0000313" key="3">
    <source>
        <dbReference type="Proteomes" id="UP001455384"/>
    </source>
</evidence>
<dbReference type="GO" id="GO:0016746">
    <property type="term" value="F:acyltransferase activity"/>
    <property type="evidence" value="ECO:0007669"/>
    <property type="project" value="UniProtKB-KW"/>
</dbReference>
<reference evidence="3" key="1">
    <citation type="submission" date="2023-10" db="EMBL/GenBank/DDBJ databases">
        <title>Genome analysis and identification of Salinococcus sp. Bachu38 nov., a PGPR from the rhizosphere of Tamarix.</title>
        <authorList>
            <person name="Liang Z."/>
            <person name="Zhang X."/>
            <person name="Jia J."/>
            <person name="Chen X."/>
            <person name="Wang Y."/>
            <person name="Wang Q."/>
            <person name="Wang R."/>
        </authorList>
    </citation>
    <scope>NUCLEOTIDE SEQUENCE [LARGE SCALE GENOMIC DNA]</scope>
    <source>
        <strain evidence="3">Bachu38</strain>
    </source>
</reference>
<proteinExistence type="predicted"/>
<dbReference type="EC" id="2.3.-.-" evidence="2"/>
<accession>A0ABZ3CJ36</accession>
<evidence type="ECO:0000313" key="2">
    <source>
        <dbReference type="EMBL" id="WZX29484.1"/>
    </source>
</evidence>
<dbReference type="Pfam" id="PF13508">
    <property type="entry name" value="Acetyltransf_7"/>
    <property type="match status" value="1"/>
</dbReference>
<dbReference type="EMBL" id="CP138333">
    <property type="protein sequence ID" value="WZX29484.1"/>
    <property type="molecule type" value="Genomic_DNA"/>
</dbReference>
<dbReference type="Proteomes" id="UP001455384">
    <property type="component" value="Chromosome"/>
</dbReference>
<evidence type="ECO:0000259" key="1">
    <source>
        <dbReference type="PROSITE" id="PS51186"/>
    </source>
</evidence>
<gene>
    <name evidence="2" type="ORF">RQP18_12625</name>
</gene>
<dbReference type="SUPFAM" id="SSF55729">
    <property type="entry name" value="Acyl-CoA N-acyltransferases (Nat)"/>
    <property type="match status" value="1"/>
</dbReference>
<feature type="domain" description="N-acetyltransferase" evidence="1">
    <location>
        <begin position="4"/>
        <end position="164"/>
    </location>
</feature>
<protein>
    <submittedName>
        <fullName evidence="2">GNAT family N-acetyltransferase</fullName>
        <ecNumber evidence="2">2.3.-.-</ecNumber>
    </submittedName>
</protein>
<keyword evidence="2" id="KW-0012">Acyltransferase</keyword>
<dbReference type="InterPro" id="IPR000182">
    <property type="entry name" value="GNAT_dom"/>
</dbReference>
<dbReference type="Gene3D" id="3.40.630.30">
    <property type="match status" value="1"/>
</dbReference>
<keyword evidence="3" id="KW-1185">Reference proteome</keyword>
<dbReference type="RefSeq" id="WP_342388042.1">
    <property type="nucleotide sequence ID" value="NZ_CP138333.2"/>
</dbReference>
<dbReference type="CDD" id="cd04301">
    <property type="entry name" value="NAT_SF"/>
    <property type="match status" value="1"/>
</dbReference>